<dbReference type="Pfam" id="PF06725">
    <property type="entry name" value="3D"/>
    <property type="match status" value="1"/>
</dbReference>
<dbReference type="GO" id="GO:0009254">
    <property type="term" value="P:peptidoglycan turnover"/>
    <property type="evidence" value="ECO:0007669"/>
    <property type="project" value="InterPro"/>
</dbReference>
<name>A0A7U4QKQ3_DESA2</name>
<evidence type="ECO:0000256" key="3">
    <source>
        <dbReference type="ARBA" id="ARBA00023239"/>
    </source>
</evidence>
<evidence type="ECO:0000256" key="4">
    <source>
        <dbReference type="ARBA" id="ARBA00023316"/>
    </source>
</evidence>
<dbReference type="InterPro" id="IPR026044">
    <property type="entry name" value="MltA"/>
</dbReference>
<feature type="domain" description="Lytic transglycosylase MltA" evidence="6">
    <location>
        <begin position="125"/>
        <end position="281"/>
    </location>
</feature>
<dbReference type="OrthoDB" id="9783686at2"/>
<dbReference type="InterPro" id="IPR005300">
    <property type="entry name" value="MltA_B"/>
</dbReference>
<dbReference type="GO" id="GO:0009253">
    <property type="term" value="P:peptidoglycan catabolic process"/>
    <property type="evidence" value="ECO:0007669"/>
    <property type="project" value="TreeGrafter"/>
</dbReference>
<keyword evidence="4" id="KW-0961">Cell wall biogenesis/degradation</keyword>
<dbReference type="InterPro" id="IPR010611">
    <property type="entry name" value="3D_dom"/>
</dbReference>
<dbReference type="RefSeq" id="WP_066062699.1">
    <property type="nucleotide sequence ID" value="NZ_CP013015.1"/>
</dbReference>
<keyword evidence="8" id="KW-1185">Reference proteome</keyword>
<dbReference type="KEGG" id="daw:HS1_001339"/>
<dbReference type="GO" id="GO:0071555">
    <property type="term" value="P:cell wall organization"/>
    <property type="evidence" value="ECO:0007669"/>
    <property type="project" value="UniProtKB-KW"/>
</dbReference>
<evidence type="ECO:0000256" key="5">
    <source>
        <dbReference type="ARBA" id="ARBA00030918"/>
    </source>
</evidence>
<dbReference type="Gene3D" id="2.40.40.10">
    <property type="entry name" value="RlpA-like domain"/>
    <property type="match status" value="1"/>
</dbReference>
<dbReference type="PIRSF" id="PIRSF019422">
    <property type="entry name" value="MltA"/>
    <property type="match status" value="1"/>
</dbReference>
<comment type="catalytic activity">
    <reaction evidence="1">
        <text>Exolytic cleavage of the (1-&gt;4)-beta-glycosidic linkage between N-acetylmuramic acid (MurNAc) and N-acetylglucosamine (GlcNAc) residues in peptidoglycan, from either the reducing or the non-reducing ends of the peptidoglycan chains, with concomitant formation of a 1,6-anhydrobond in the MurNAc residue.</text>
        <dbReference type="EC" id="4.2.2.n1"/>
    </reaction>
</comment>
<accession>A0A7U4QKQ3</accession>
<evidence type="ECO:0000259" key="6">
    <source>
        <dbReference type="SMART" id="SM00925"/>
    </source>
</evidence>
<dbReference type="SUPFAM" id="SSF50685">
    <property type="entry name" value="Barwin-like endoglucanases"/>
    <property type="match status" value="1"/>
</dbReference>
<dbReference type="Gene3D" id="2.40.240.50">
    <property type="entry name" value="Barwin-like endoglucanases"/>
    <property type="match status" value="1"/>
</dbReference>
<organism evidence="7 8">
    <name type="scientific">Desulfofervidus auxilii</name>
    <dbReference type="NCBI Taxonomy" id="1621989"/>
    <lineage>
        <taxon>Bacteria</taxon>
        <taxon>Pseudomonadati</taxon>
        <taxon>Thermodesulfobacteriota</taxon>
        <taxon>Candidatus Desulfofervidia</taxon>
        <taxon>Candidatus Desulfofervidales</taxon>
        <taxon>Candidatus Desulfofervidaceae</taxon>
        <taxon>Candidatus Desulfofervidus</taxon>
    </lineage>
</organism>
<dbReference type="Proteomes" id="UP000070560">
    <property type="component" value="Chromosome"/>
</dbReference>
<evidence type="ECO:0000313" key="8">
    <source>
        <dbReference type="Proteomes" id="UP000070560"/>
    </source>
</evidence>
<proteinExistence type="predicted"/>
<dbReference type="CDD" id="cd14485">
    <property type="entry name" value="mltA_like_LT_A"/>
    <property type="match status" value="1"/>
</dbReference>
<dbReference type="AlphaFoldDB" id="A0A7U4QKQ3"/>
<evidence type="ECO:0000256" key="2">
    <source>
        <dbReference type="ARBA" id="ARBA00012587"/>
    </source>
</evidence>
<dbReference type="SMART" id="SM00925">
    <property type="entry name" value="MltA"/>
    <property type="match status" value="1"/>
</dbReference>
<dbReference type="PANTHER" id="PTHR30124">
    <property type="entry name" value="MEMBRANE-BOUND LYTIC MUREIN TRANSGLYCOSYLASE A"/>
    <property type="match status" value="1"/>
</dbReference>
<dbReference type="InterPro" id="IPR036908">
    <property type="entry name" value="RlpA-like_sf"/>
</dbReference>
<reference evidence="7 8" key="1">
    <citation type="submission" date="2015-10" db="EMBL/GenBank/DDBJ databases">
        <title>Candidatus Desulfofervidus auxilii, a hydrogenotrophic sulfate-reducing bacterium involved in the thermophilic anaerobic oxidation of methane.</title>
        <authorList>
            <person name="Krukenberg V."/>
            <person name="Richter M."/>
            <person name="Wegener G."/>
        </authorList>
    </citation>
    <scope>NUCLEOTIDE SEQUENCE [LARGE SCALE GENOMIC DNA]</scope>
    <source>
        <strain evidence="7 8">HS1</strain>
    </source>
</reference>
<dbReference type="CDD" id="cd14668">
    <property type="entry name" value="mlta_B"/>
    <property type="match status" value="1"/>
</dbReference>
<gene>
    <name evidence="7" type="ORF">HS1_001339</name>
</gene>
<dbReference type="GO" id="GO:0019867">
    <property type="term" value="C:outer membrane"/>
    <property type="evidence" value="ECO:0007669"/>
    <property type="project" value="InterPro"/>
</dbReference>
<evidence type="ECO:0000313" key="7">
    <source>
        <dbReference type="EMBL" id="AMM41142.1"/>
    </source>
</evidence>
<dbReference type="EMBL" id="CP013015">
    <property type="protein sequence ID" value="AMM41142.1"/>
    <property type="molecule type" value="Genomic_DNA"/>
</dbReference>
<evidence type="ECO:0000256" key="1">
    <source>
        <dbReference type="ARBA" id="ARBA00001420"/>
    </source>
</evidence>
<dbReference type="GO" id="GO:0004553">
    <property type="term" value="F:hydrolase activity, hydrolyzing O-glycosyl compounds"/>
    <property type="evidence" value="ECO:0007669"/>
    <property type="project" value="InterPro"/>
</dbReference>
<keyword evidence="3" id="KW-0456">Lyase</keyword>
<dbReference type="GO" id="GO:0008933">
    <property type="term" value="F:peptidoglycan lytic transglycosylase activity"/>
    <property type="evidence" value="ECO:0007669"/>
    <property type="project" value="TreeGrafter"/>
</dbReference>
<sequence length="384" mass="44255">MRIKLIVFFVVFLYLGCIPKKLPPPLEFVPSKDWPLLTKPKDMEAFQTALNNSLNYYHRLPSDYTMFVGDTAYTVGELIEGLKRFQVCLKKPNWQSCLKAHFDLYQATGMNNKKQALFTGYYQPILFGSFSPTERYRYPIYSIPDEWVKIDLRRFGKNLPHLVLKGMVQGHEIVPFYTRSEIDFEHKLKGKGYEILWVDDPVELFFLHIQGSGMVILPDGQRIYVHYAASNGRYYHSIGQSMKSLGLIEDGNGLEIKRYLRSHPEKIKTVFSKNPSYIFFEIRDKGPLGALEEVLVPYYSVATDFNIFPKGAILFITTEIPLVNDRQELLGWRPFSTFAFNQDSGGTIKGSGRVDIFFGTGPLAEAQACYMDRYGKLYLLMKKK</sequence>
<dbReference type="PANTHER" id="PTHR30124:SF0">
    <property type="entry name" value="MEMBRANE-BOUND LYTIC MUREIN TRANSGLYCOSYLASE A"/>
    <property type="match status" value="1"/>
</dbReference>
<protein>
    <recommendedName>
        <fullName evidence="2">peptidoglycan lytic exotransglycosylase</fullName>
        <ecNumber evidence="2">4.2.2.n1</ecNumber>
    </recommendedName>
    <alternativeName>
        <fullName evidence="5">Murein hydrolase A</fullName>
    </alternativeName>
</protein>
<dbReference type="EC" id="4.2.2.n1" evidence="2"/>
<dbReference type="Pfam" id="PF03562">
    <property type="entry name" value="MltA"/>
    <property type="match status" value="1"/>
</dbReference>